<dbReference type="SUPFAM" id="SSF52540">
    <property type="entry name" value="P-loop containing nucleoside triphosphate hydrolases"/>
    <property type="match status" value="1"/>
</dbReference>
<sequence length="648" mass="76005">MERSYYQNHLDGFLKDDEDKILGILAKNNEFELEDNQRRAWIKQIKILKNIFRSINDGFIAFEYTIPRMGKRIDNVFLYRGIVFLLEFKVGLEEYYRHDIDQVYDYGLDLKNFHEESLDRYIVPILISTNSGERSLSIHINRDKVFEPICCNEFNLIYVIEKVAREYGFEDRQYIEWIESRYRPTPTIIEAAQALYKGHNVKDISRSDSGARNLNETTDYINEVINDSKKNGKKSICFLTGVPGAGKTLAGLNIGASRQKYEEEEHAVFLSGNGPLVSVLREALARDDNEYNGTLLSEARRKSSVFIQNIHHFRDAAIRDKRAPIEKVVIFDEAQRAWNKKETERFMKERGVELKESEPHFLISVMDRHEDWACIVCLIGGGQEIHKGEAGLSEWFESIDKFKEWEVHLSNRIIDSKYLKLNSLDEVELNCKYSFTEKLHLSTSIRSFRSENLSDFVRSLLNIEVDRSKEIYEELKYKYPIYLTRNLNMAKRFLKESSRGNERYGIVGSSDARRLKAEGLNVKVGIEVEHWFLSGKDDVRSSFYMEDIATEFDIQGLELDWVCVAWGGDFRYTDAGWEYKNFKGTRWQNINQEHQRLYKKNSYRVLLTRARQGMVIYVPKGNREDHTRDPEYYDGTYNYLRSIGIEEL</sequence>
<dbReference type="RefSeq" id="WP_154485090.1">
    <property type="nucleotide sequence ID" value="NZ_VULR01000027.1"/>
</dbReference>
<evidence type="ECO:0000259" key="1">
    <source>
        <dbReference type="Pfam" id="PF09848"/>
    </source>
</evidence>
<proteinExistence type="predicted"/>
<feature type="domain" description="Schlafen group 3-like DNA/RNA helicase" evidence="1">
    <location>
        <begin position="234"/>
        <end position="619"/>
    </location>
</feature>
<organism evidence="2 3">
    <name type="scientific">Anaerosalibacter bizertensis</name>
    <dbReference type="NCBI Taxonomy" id="932217"/>
    <lineage>
        <taxon>Bacteria</taxon>
        <taxon>Bacillati</taxon>
        <taxon>Bacillota</taxon>
        <taxon>Tissierellia</taxon>
        <taxon>Tissierellales</taxon>
        <taxon>Sporanaerobacteraceae</taxon>
        <taxon>Anaerosalibacter</taxon>
    </lineage>
</organism>
<protein>
    <submittedName>
        <fullName evidence="2">DUF2075 domain-containing protein</fullName>
    </submittedName>
</protein>
<dbReference type="InterPro" id="IPR018647">
    <property type="entry name" value="SLFN_3-like_DNA/RNA_helicase"/>
</dbReference>
<accession>A0A844FK12</accession>
<reference evidence="2 3" key="1">
    <citation type="submission" date="2019-08" db="EMBL/GenBank/DDBJ databases">
        <title>In-depth cultivation of the pig gut microbiome towards novel bacterial diversity and tailored functional studies.</title>
        <authorList>
            <person name="Wylensek D."/>
            <person name="Hitch T.C.A."/>
            <person name="Clavel T."/>
        </authorList>
    </citation>
    <scope>NUCLEOTIDE SEQUENCE [LARGE SCALE GENOMIC DNA]</scope>
    <source>
        <strain evidence="2 3">Med78-601-WT-4W-RMD-3</strain>
    </source>
</reference>
<evidence type="ECO:0000313" key="2">
    <source>
        <dbReference type="EMBL" id="MSS44424.1"/>
    </source>
</evidence>
<gene>
    <name evidence="2" type="ORF">FYJ27_12145</name>
</gene>
<comment type="caution">
    <text evidence="2">The sequence shown here is derived from an EMBL/GenBank/DDBJ whole genome shotgun (WGS) entry which is preliminary data.</text>
</comment>
<dbReference type="OrthoDB" id="3193269at2"/>
<dbReference type="AlphaFoldDB" id="A0A844FK12"/>
<name>A0A844FK12_9FIRM</name>
<dbReference type="EMBL" id="VULR01000027">
    <property type="protein sequence ID" value="MSS44424.1"/>
    <property type="molecule type" value="Genomic_DNA"/>
</dbReference>
<evidence type="ECO:0000313" key="3">
    <source>
        <dbReference type="Proteomes" id="UP000462760"/>
    </source>
</evidence>
<dbReference type="Pfam" id="PF09848">
    <property type="entry name" value="SLFN-g3_helicase"/>
    <property type="match status" value="1"/>
</dbReference>
<dbReference type="Gene3D" id="3.40.50.300">
    <property type="entry name" value="P-loop containing nucleotide triphosphate hydrolases"/>
    <property type="match status" value="1"/>
</dbReference>
<dbReference type="Proteomes" id="UP000462760">
    <property type="component" value="Unassembled WGS sequence"/>
</dbReference>
<dbReference type="InterPro" id="IPR027417">
    <property type="entry name" value="P-loop_NTPase"/>
</dbReference>